<evidence type="ECO:0000313" key="2">
    <source>
        <dbReference type="Proteomes" id="UP000036410"/>
    </source>
</evidence>
<name>A0A806TR71_PRIMG</name>
<evidence type="ECO:0000313" key="1">
    <source>
        <dbReference type="EMBL" id="AKP77789.1"/>
    </source>
</evidence>
<organism evidence="1 2">
    <name type="scientific">Priestia megaterium Q3</name>
    <dbReference type="NCBI Taxonomy" id="1452722"/>
    <lineage>
        <taxon>Bacteria</taxon>
        <taxon>Bacillati</taxon>
        <taxon>Bacillota</taxon>
        <taxon>Bacilli</taxon>
        <taxon>Bacillales</taxon>
        <taxon>Bacillaceae</taxon>
        <taxon>Priestia</taxon>
    </lineage>
</organism>
<dbReference type="RefSeq" id="WP_141483540.1">
    <property type="nucleotide sequence ID" value="NZ_CP010586.1"/>
</dbReference>
<proteinExistence type="predicted"/>
<gene>
    <name evidence="1" type="ORF">AS52_02828</name>
</gene>
<dbReference type="EMBL" id="CP010586">
    <property type="protein sequence ID" value="AKP77789.1"/>
    <property type="molecule type" value="Genomic_DNA"/>
</dbReference>
<accession>A0A806TR71</accession>
<dbReference type="Pfam" id="PF15574">
    <property type="entry name" value="Imm48"/>
    <property type="match status" value="1"/>
</dbReference>
<sequence length="86" mass="9734">MEENKDFLNECISITNTTIDKVFKIDSNDEQEKQILGAYLFGMFNGLGHEKNSTPVEIQGAMIQVANEKLKCSLESDNAKLCYKKQ</sequence>
<protein>
    <submittedName>
        <fullName evidence="1">Uncharacterized protein</fullName>
    </submittedName>
</protein>
<reference evidence="1 2" key="1">
    <citation type="submission" date="2015-01" db="EMBL/GenBank/DDBJ databases">
        <title>Genome sequence of bacillus megaterium Q3.</title>
        <authorList>
            <person name="Wang Y."/>
            <person name="Luo K."/>
            <person name="Bai L."/>
            <person name="Luo F."/>
        </authorList>
    </citation>
    <scope>NUCLEOTIDE SEQUENCE [LARGE SCALE GENOMIC DNA]</scope>
    <source>
        <strain evidence="1 2">Q3</strain>
    </source>
</reference>
<dbReference type="InterPro" id="IPR029075">
    <property type="entry name" value="Imm48"/>
</dbReference>
<dbReference type="AlphaFoldDB" id="A0A806TR71"/>
<dbReference type="Proteomes" id="UP000036410">
    <property type="component" value="Chromosome"/>
</dbReference>